<gene>
    <name evidence="2" type="ORF">SBAD_LOCUS502</name>
</gene>
<evidence type="ECO:0000256" key="1">
    <source>
        <dbReference type="SAM" id="MobiDB-lite"/>
    </source>
</evidence>
<feature type="region of interest" description="Disordered" evidence="1">
    <location>
        <begin position="1"/>
        <end position="47"/>
    </location>
</feature>
<keyword evidence="3" id="KW-1185">Reference proteome</keyword>
<feature type="compositionally biased region" description="Pro residues" evidence="1">
    <location>
        <begin position="13"/>
        <end position="22"/>
    </location>
</feature>
<reference evidence="4" key="1">
    <citation type="submission" date="2016-06" db="UniProtKB">
        <authorList>
            <consortium name="WormBaseParasite"/>
        </authorList>
    </citation>
    <scope>IDENTIFICATION</scope>
</reference>
<evidence type="ECO:0000313" key="3">
    <source>
        <dbReference type="Proteomes" id="UP000270296"/>
    </source>
</evidence>
<dbReference type="EMBL" id="UZAM01001423">
    <property type="protein sequence ID" value="VDO84300.1"/>
    <property type="molecule type" value="Genomic_DNA"/>
</dbReference>
<dbReference type="Proteomes" id="UP000270296">
    <property type="component" value="Unassembled WGS sequence"/>
</dbReference>
<protein>
    <submittedName>
        <fullName evidence="4">cDNA</fullName>
    </submittedName>
</protein>
<organism evidence="4">
    <name type="scientific">Soboliphyme baturini</name>
    <dbReference type="NCBI Taxonomy" id="241478"/>
    <lineage>
        <taxon>Eukaryota</taxon>
        <taxon>Metazoa</taxon>
        <taxon>Ecdysozoa</taxon>
        <taxon>Nematoda</taxon>
        <taxon>Enoplea</taxon>
        <taxon>Dorylaimia</taxon>
        <taxon>Dioctophymatida</taxon>
        <taxon>Dioctophymatoidea</taxon>
        <taxon>Soboliphymatidae</taxon>
        <taxon>Soboliphyme</taxon>
    </lineage>
</organism>
<reference evidence="2 3" key="2">
    <citation type="submission" date="2018-11" db="EMBL/GenBank/DDBJ databases">
        <authorList>
            <consortium name="Pathogen Informatics"/>
        </authorList>
    </citation>
    <scope>NUCLEOTIDE SEQUENCE [LARGE SCALE GENOMIC DNA]</scope>
</reference>
<sequence length="128" mass="13379">MPGRRVGGHPRSCPFPRPPRSPPEGTETGSCCYRDRGTPSGTHAPGPMARQCFGQQPRFSRAGPSSLWVGAPGASVRKAPCCLPVRRRAQDGDALLGAYIPGGALSLEAFPTPNPGGGGEGSWEGRER</sequence>
<name>A0A183IA58_9BILA</name>
<accession>A0A183IA58</accession>
<proteinExistence type="predicted"/>
<dbReference type="WBParaSite" id="SBAD_0000052401-mRNA-1">
    <property type="protein sequence ID" value="SBAD_0000052401-mRNA-1"/>
    <property type="gene ID" value="SBAD_0000052401"/>
</dbReference>
<feature type="region of interest" description="Disordered" evidence="1">
    <location>
        <begin position="105"/>
        <end position="128"/>
    </location>
</feature>
<evidence type="ECO:0000313" key="4">
    <source>
        <dbReference type="WBParaSite" id="SBAD_0000052401-mRNA-1"/>
    </source>
</evidence>
<dbReference type="AlphaFoldDB" id="A0A183IA58"/>
<evidence type="ECO:0000313" key="2">
    <source>
        <dbReference type="EMBL" id="VDO84300.1"/>
    </source>
</evidence>